<reference evidence="2" key="2">
    <citation type="journal article" date="2010" name="Stand. Genomic Sci.">
        <title>Complete genome sequence of Vulcanisaeta distributa type strain (IC-017T).</title>
        <authorList>
            <person name="Mavromatis K."/>
            <person name="Sikorski J."/>
            <person name="Pabst E."/>
            <person name="Teshima H."/>
            <person name="Lapidus A."/>
            <person name="Lucas S."/>
            <person name="Nolan M."/>
            <person name="Glavina Del Rio T."/>
            <person name="Cheng J."/>
            <person name="Bruce D."/>
            <person name="Goodwin L."/>
            <person name="Pitluck S."/>
            <person name="Liolios K."/>
            <person name="Ivanova N."/>
            <person name="Mikhailova N."/>
            <person name="Pati A."/>
            <person name="Chen A."/>
            <person name="Palaniappan K."/>
            <person name="Land M."/>
            <person name="Hauser L."/>
            <person name="Chang Y."/>
            <person name="Jeffries C."/>
            <person name="Rohde M."/>
            <person name="Spring S."/>
            <person name="Goker M."/>
            <person name="Wirth R."/>
            <person name="Woyke T."/>
            <person name="Bristow J."/>
            <person name="Eisen J."/>
            <person name="Markowitz V."/>
            <person name="Hugenholtz P."/>
            <person name="Klenk H."/>
            <person name="Kyrpides N."/>
        </authorList>
    </citation>
    <scope>NUCLEOTIDE SEQUENCE [LARGE SCALE GENOMIC DNA]</scope>
    <source>
        <strain evidence="2">DSM 14429 / JCM 11212 / NBRC 100878 / IC-017</strain>
    </source>
</reference>
<accession>E1QTI2</accession>
<dbReference type="Proteomes" id="UP000006681">
    <property type="component" value="Chromosome"/>
</dbReference>
<keyword evidence="2" id="KW-1185">Reference proteome</keyword>
<dbReference type="RefSeq" id="WP_013335422.1">
    <property type="nucleotide sequence ID" value="NC_014537.1"/>
</dbReference>
<sequence length="65" mass="7634">MVIFRKVLIPGFPRLSVDEYFLELIKRRKMGMRKLGYMRKKAVLTRLVSVEEYGGEGEGKAEERK</sequence>
<dbReference type="eggNOG" id="arCOG13776">
    <property type="taxonomic scope" value="Archaea"/>
</dbReference>
<organism evidence="1 2">
    <name type="scientific">Vulcanisaeta distributa (strain DSM 14429 / JCM 11212 / NBRC 100878 / IC-017)</name>
    <dbReference type="NCBI Taxonomy" id="572478"/>
    <lineage>
        <taxon>Archaea</taxon>
        <taxon>Thermoproteota</taxon>
        <taxon>Thermoprotei</taxon>
        <taxon>Thermoproteales</taxon>
        <taxon>Thermoproteaceae</taxon>
        <taxon>Vulcanisaeta</taxon>
    </lineage>
</organism>
<evidence type="ECO:0000313" key="2">
    <source>
        <dbReference type="Proteomes" id="UP000006681"/>
    </source>
</evidence>
<dbReference type="KEGG" id="vdi:Vdis_0290"/>
<dbReference type="AlphaFoldDB" id="E1QTI2"/>
<dbReference type="HOGENOM" id="CLU_2839578_0_0_2"/>
<proteinExistence type="predicted"/>
<dbReference type="GeneID" id="41583043"/>
<gene>
    <name evidence="1" type="ordered locus">Vdis_0290</name>
</gene>
<reference evidence="1 2" key="1">
    <citation type="journal article" date="2010" name="Stand. Genomic Sci.">
        <title>Complete genome sequence of Vulcanisaeta distributa type strain (IC-017).</title>
        <authorList>
            <person name="Mavromatis K."/>
            <person name="Sikorski J."/>
            <person name="Pabst E."/>
            <person name="Teshima H."/>
            <person name="Lapidus A."/>
            <person name="Lucas S."/>
            <person name="Nolan M."/>
            <person name="Glavina Del Rio T."/>
            <person name="Cheng J.F."/>
            <person name="Bruce D."/>
            <person name="Goodwin L."/>
            <person name="Pitluck S."/>
            <person name="Liolios K."/>
            <person name="Ivanova N."/>
            <person name="Mikhailova N."/>
            <person name="Pati A."/>
            <person name="Chen A."/>
            <person name="Palaniappan K."/>
            <person name="Land M."/>
            <person name="Hauser L."/>
            <person name="Chang Y.J."/>
            <person name="Jeffries C.D."/>
            <person name="Rohde M."/>
            <person name="Spring S."/>
            <person name="Goker M."/>
            <person name="Wirth R."/>
            <person name="Woyke T."/>
            <person name="Bristow J."/>
            <person name="Eisen J.A."/>
            <person name="Markowitz V."/>
            <person name="Hugenholtz P."/>
            <person name="Klenk H.P."/>
            <person name="Kyrpides N.C."/>
        </authorList>
    </citation>
    <scope>NUCLEOTIDE SEQUENCE [LARGE SCALE GENOMIC DNA]</scope>
    <source>
        <strain evidence="2">DSM 14429 / JCM 11212 / NBRC 100878 / IC-017</strain>
    </source>
</reference>
<dbReference type="EMBL" id="CP002100">
    <property type="protein sequence ID" value="ADN49697.1"/>
    <property type="molecule type" value="Genomic_DNA"/>
</dbReference>
<name>E1QTI2_VULDI</name>
<protein>
    <submittedName>
        <fullName evidence="1">Uncharacterized protein</fullName>
    </submittedName>
</protein>
<evidence type="ECO:0000313" key="1">
    <source>
        <dbReference type="EMBL" id="ADN49697.1"/>
    </source>
</evidence>
<dbReference type="STRING" id="572478.Vdis_0290"/>